<dbReference type="GeneID" id="70222242"/>
<evidence type="ECO:0000313" key="1">
    <source>
        <dbReference type="EMBL" id="KAH7259391.1"/>
    </source>
</evidence>
<comment type="caution">
    <text evidence="1">The sequence shown here is derived from an EMBL/GenBank/DDBJ whole genome shotgun (WGS) entry which is preliminary data.</text>
</comment>
<reference evidence="1" key="1">
    <citation type="journal article" date="2021" name="Nat. Commun.">
        <title>Genetic determinants of endophytism in the Arabidopsis root mycobiome.</title>
        <authorList>
            <person name="Mesny F."/>
            <person name="Miyauchi S."/>
            <person name="Thiergart T."/>
            <person name="Pickel B."/>
            <person name="Atanasova L."/>
            <person name="Karlsson M."/>
            <person name="Huettel B."/>
            <person name="Barry K.W."/>
            <person name="Haridas S."/>
            <person name="Chen C."/>
            <person name="Bauer D."/>
            <person name="Andreopoulos W."/>
            <person name="Pangilinan J."/>
            <person name="LaButti K."/>
            <person name="Riley R."/>
            <person name="Lipzen A."/>
            <person name="Clum A."/>
            <person name="Drula E."/>
            <person name="Henrissat B."/>
            <person name="Kohler A."/>
            <person name="Grigoriev I.V."/>
            <person name="Martin F.M."/>
            <person name="Hacquard S."/>
        </authorList>
    </citation>
    <scope>NUCLEOTIDE SEQUENCE</scope>
    <source>
        <strain evidence="1">MPI-CAGE-AT-0023</strain>
    </source>
</reference>
<dbReference type="Proteomes" id="UP000720189">
    <property type="component" value="Unassembled WGS sequence"/>
</dbReference>
<accession>A0A9P9KJI1</accession>
<protein>
    <submittedName>
        <fullName evidence="1">Uncharacterized protein</fullName>
    </submittedName>
</protein>
<organism evidence="1 2">
    <name type="scientific">Fusarium redolens</name>
    <dbReference type="NCBI Taxonomy" id="48865"/>
    <lineage>
        <taxon>Eukaryota</taxon>
        <taxon>Fungi</taxon>
        <taxon>Dikarya</taxon>
        <taxon>Ascomycota</taxon>
        <taxon>Pezizomycotina</taxon>
        <taxon>Sordariomycetes</taxon>
        <taxon>Hypocreomycetidae</taxon>
        <taxon>Hypocreales</taxon>
        <taxon>Nectriaceae</taxon>
        <taxon>Fusarium</taxon>
        <taxon>Fusarium redolens species complex</taxon>
    </lineage>
</organism>
<evidence type="ECO:0000313" key="2">
    <source>
        <dbReference type="Proteomes" id="UP000720189"/>
    </source>
</evidence>
<dbReference type="AlphaFoldDB" id="A0A9P9KJI1"/>
<proteinExistence type="predicted"/>
<dbReference type="OrthoDB" id="1658288at2759"/>
<gene>
    <name evidence="1" type="ORF">BKA55DRAFT_562481</name>
</gene>
<keyword evidence="2" id="KW-1185">Reference proteome</keyword>
<dbReference type="RefSeq" id="XP_046052099.1">
    <property type="nucleotide sequence ID" value="XM_046192288.1"/>
</dbReference>
<name>A0A9P9KJI1_FUSRE</name>
<dbReference type="EMBL" id="JAGMUX010000005">
    <property type="protein sequence ID" value="KAH7259391.1"/>
    <property type="molecule type" value="Genomic_DNA"/>
</dbReference>
<sequence length="82" mass="10088">MKFGYTYTETKPWTFTKPEDYRKGVYKQRETMYPTYWLPKMKAATQSQRRHFKHVRSLLVFSQWRSAHPRSWPFPLPKLHGH</sequence>